<keyword evidence="4 5" id="KW-0472">Membrane</keyword>
<accession>A0A2U4EUD3</accession>
<evidence type="ECO:0000256" key="1">
    <source>
        <dbReference type="ARBA" id="ARBA00004127"/>
    </source>
</evidence>
<comment type="subcellular location">
    <subcellularLocation>
        <location evidence="1">Endomembrane system</location>
        <topology evidence="1">Multi-pass membrane protein</topology>
    </subcellularLocation>
</comment>
<dbReference type="STRING" id="1289135.A966_12331"/>
<evidence type="ECO:0000256" key="5">
    <source>
        <dbReference type="SAM" id="Phobius"/>
    </source>
</evidence>
<name>A0A2U4EUD3_9SPIR</name>
<evidence type="ECO:0000313" key="7">
    <source>
        <dbReference type="EMBL" id="EKV56145.1"/>
    </source>
</evidence>
<feature type="transmembrane region" description="Helical" evidence="5">
    <location>
        <begin position="24"/>
        <end position="42"/>
    </location>
</feature>
<reference evidence="7 8" key="1">
    <citation type="submission" date="2012-07" db="EMBL/GenBank/DDBJ databases">
        <title>Genome sequence of Brachyspira sp. 30446, isolated from a pig with mucohaemorrhagic colitis.</title>
        <authorList>
            <person name="Rubin J.E."/>
            <person name="Fernando C."/>
            <person name="Harding J.C.S."/>
            <person name="Hill J.E."/>
        </authorList>
    </citation>
    <scope>NUCLEOTIDE SEQUENCE [LARGE SCALE GENOMIC DNA]</scope>
    <source>
        <strain evidence="7 8">30446</strain>
    </source>
</reference>
<sequence length="118" mass="13377">MNNYDNNEREVEIVNDDSNDKNNSFNSIISWIPFILALIYTISPIDFIPDVIPVVGWGEDALFLIASALHGIQNTALDKNTSIYKIVKYIKWASLIFTIMFILILVLLIVLVFKVSAN</sequence>
<dbReference type="Pfam" id="PF06803">
    <property type="entry name" value="DUF1232"/>
    <property type="match status" value="1"/>
</dbReference>
<dbReference type="EMBL" id="ALNZ01000034">
    <property type="protein sequence ID" value="EKV56145.1"/>
    <property type="molecule type" value="Genomic_DNA"/>
</dbReference>
<evidence type="ECO:0000313" key="8">
    <source>
        <dbReference type="Proteomes" id="UP000011663"/>
    </source>
</evidence>
<keyword evidence="3 5" id="KW-1133">Transmembrane helix</keyword>
<proteinExistence type="predicted"/>
<dbReference type="GeneID" id="66488866"/>
<evidence type="ECO:0000256" key="2">
    <source>
        <dbReference type="ARBA" id="ARBA00022692"/>
    </source>
</evidence>
<dbReference type="AlphaFoldDB" id="A0A2U4EUD3"/>
<dbReference type="OrthoDB" id="308370at2"/>
<comment type="caution">
    <text evidence="7">The sequence shown here is derived from an EMBL/GenBank/DDBJ whole genome shotgun (WGS) entry which is preliminary data.</text>
</comment>
<dbReference type="RefSeq" id="WP_008725873.1">
    <property type="nucleotide sequence ID" value="NZ_JH994111.1"/>
</dbReference>
<dbReference type="Proteomes" id="UP000011663">
    <property type="component" value="Unassembled WGS sequence"/>
</dbReference>
<evidence type="ECO:0000256" key="3">
    <source>
        <dbReference type="ARBA" id="ARBA00022989"/>
    </source>
</evidence>
<dbReference type="InterPro" id="IPR010652">
    <property type="entry name" value="DUF1232"/>
</dbReference>
<gene>
    <name evidence="7" type="ORF">A966_12331</name>
</gene>
<feature type="transmembrane region" description="Helical" evidence="5">
    <location>
        <begin position="92"/>
        <end position="113"/>
    </location>
</feature>
<evidence type="ECO:0000256" key="4">
    <source>
        <dbReference type="ARBA" id="ARBA00023136"/>
    </source>
</evidence>
<feature type="domain" description="DUF1232" evidence="6">
    <location>
        <begin position="34"/>
        <end position="63"/>
    </location>
</feature>
<feature type="transmembrane region" description="Helical" evidence="5">
    <location>
        <begin position="54"/>
        <end position="72"/>
    </location>
</feature>
<organism evidence="7 8">
    <name type="scientific">Brachyspira hampsonii 30446</name>
    <dbReference type="NCBI Taxonomy" id="1289135"/>
    <lineage>
        <taxon>Bacteria</taxon>
        <taxon>Pseudomonadati</taxon>
        <taxon>Spirochaetota</taxon>
        <taxon>Spirochaetia</taxon>
        <taxon>Brachyspirales</taxon>
        <taxon>Brachyspiraceae</taxon>
        <taxon>Brachyspira</taxon>
    </lineage>
</organism>
<protein>
    <recommendedName>
        <fullName evidence="6">DUF1232 domain-containing protein</fullName>
    </recommendedName>
</protein>
<dbReference type="GO" id="GO:0012505">
    <property type="term" value="C:endomembrane system"/>
    <property type="evidence" value="ECO:0007669"/>
    <property type="project" value="UniProtKB-SubCell"/>
</dbReference>
<evidence type="ECO:0000259" key="6">
    <source>
        <dbReference type="Pfam" id="PF06803"/>
    </source>
</evidence>
<keyword evidence="2 5" id="KW-0812">Transmembrane</keyword>